<keyword evidence="5" id="KW-0964">Secreted</keyword>
<reference evidence="8 9" key="1">
    <citation type="submission" date="2019-05" db="EMBL/GenBank/DDBJ databases">
        <title>Microbulbifer harenosus sp. nov., an alginate-degrading bacterium isolated from coastal sand.</title>
        <authorList>
            <person name="Huang H."/>
            <person name="Mo K."/>
            <person name="Bao S."/>
        </authorList>
    </citation>
    <scope>NUCLEOTIDE SEQUENCE [LARGE SCALE GENOMIC DNA]</scope>
    <source>
        <strain evidence="8 9">HB161719</strain>
    </source>
</reference>
<comment type="subcellular location">
    <subcellularLocation>
        <location evidence="5">Secreted</location>
    </subcellularLocation>
    <subcellularLocation>
        <location evidence="5">Bacterial flagellum</location>
    </subcellularLocation>
</comment>
<keyword evidence="8" id="KW-0969">Cilium</keyword>
<gene>
    <name evidence="8" type="ORF">FDY93_00995</name>
</gene>
<organism evidence="8 9">
    <name type="scientific">Microbulbifer harenosus</name>
    <dbReference type="NCBI Taxonomy" id="2576840"/>
    <lineage>
        <taxon>Bacteria</taxon>
        <taxon>Pseudomonadati</taxon>
        <taxon>Pseudomonadota</taxon>
        <taxon>Gammaproteobacteria</taxon>
        <taxon>Cellvibrionales</taxon>
        <taxon>Microbulbiferaceae</taxon>
        <taxon>Microbulbifer</taxon>
    </lineage>
</organism>
<dbReference type="EMBL" id="VANI01000001">
    <property type="protein sequence ID" value="TLM79983.1"/>
    <property type="molecule type" value="Genomic_DNA"/>
</dbReference>
<sequence length="450" mass="47260">MASISSLGIGSGLDLSGLLDQLESAERQKLTPIARQQQSYQTKISAFGLLESALDKVKDAAAALSDAEDFADVETSLSGEALTISAGEGAIVGNYEIDVTQRARSYSIATLGVADKEAQLGGGSIEFTLGNGETLSVAIDEADSSLEDVRNAINSADAGIVASIVNDGSGTPYRLVLSSAESGTEAAIANIDFTGDLGASLALDAATEVEAKNAQLTVNGIAIQSQNNRVEGAIEGITLDLEKTGTATLEVTRDTDGIEKKLTSFVDAYNDLQERLSDLTKFNTESGVGGVLQGNATVRSIESQMRNLLGGSLESDTFSSLADLGITLEIDGTLTLDEEKVDDLVSNRLGELSRFFAGTSDDSDGFADRIESVLGAMTEEDGLLETATSGLEASIASTEDRYARVEAQIASTIERYRTQFSQLDSLIAQMNSTSTYLTQQFEALAAQTQK</sequence>
<evidence type="ECO:0000256" key="4">
    <source>
        <dbReference type="ARBA" id="ARBA00023143"/>
    </source>
</evidence>
<evidence type="ECO:0000256" key="5">
    <source>
        <dbReference type="RuleBase" id="RU362066"/>
    </source>
</evidence>
<comment type="similarity">
    <text evidence="1 5">Belongs to the FliD family.</text>
</comment>
<dbReference type="Proteomes" id="UP000306791">
    <property type="component" value="Unassembled WGS sequence"/>
</dbReference>
<comment type="subunit">
    <text evidence="2 5">Homopentamer.</text>
</comment>
<keyword evidence="8" id="KW-0282">Flagellum</keyword>
<dbReference type="InterPro" id="IPR010810">
    <property type="entry name" value="Flagellin_hook_IN_motif"/>
</dbReference>
<evidence type="ECO:0000313" key="9">
    <source>
        <dbReference type="Proteomes" id="UP000306791"/>
    </source>
</evidence>
<protein>
    <recommendedName>
        <fullName evidence="5">Flagellar hook-associated protein 2</fullName>
        <shortName evidence="5">HAP2</shortName>
    </recommendedName>
    <alternativeName>
        <fullName evidence="5">Flagellar cap protein</fullName>
    </alternativeName>
</protein>
<feature type="domain" description="Flagellar hook-associated protein 2 C-terminal" evidence="7">
    <location>
        <begin position="211"/>
        <end position="432"/>
    </location>
</feature>
<evidence type="ECO:0000313" key="8">
    <source>
        <dbReference type="EMBL" id="TLM79983.1"/>
    </source>
</evidence>
<feature type="domain" description="Flagellar hook-associated protein 2 N-terminal" evidence="6">
    <location>
        <begin position="11"/>
        <end position="105"/>
    </location>
</feature>
<keyword evidence="9" id="KW-1185">Reference proteome</keyword>
<dbReference type="Pfam" id="PF07195">
    <property type="entry name" value="FliD_C"/>
    <property type="match status" value="1"/>
</dbReference>
<dbReference type="PANTHER" id="PTHR30288:SF0">
    <property type="entry name" value="FLAGELLAR HOOK-ASSOCIATED PROTEIN 2"/>
    <property type="match status" value="1"/>
</dbReference>
<evidence type="ECO:0000259" key="7">
    <source>
        <dbReference type="Pfam" id="PF07195"/>
    </source>
</evidence>
<evidence type="ECO:0000256" key="3">
    <source>
        <dbReference type="ARBA" id="ARBA00023054"/>
    </source>
</evidence>
<evidence type="ECO:0000259" key="6">
    <source>
        <dbReference type="Pfam" id="PF02465"/>
    </source>
</evidence>
<dbReference type="Pfam" id="PF07196">
    <property type="entry name" value="Flagellin_IN"/>
    <property type="match status" value="1"/>
</dbReference>
<name>A0ABY2UMY8_9GAMM</name>
<comment type="function">
    <text evidence="5">Required for morphogenesis and for the elongation of the flagellar filament by facilitating polymerization of the flagellin monomers at the tip of growing filament. Forms a capping structure, which prevents flagellin subunits (transported through the central channel of the flagellum) from leaking out without polymerization at the distal end.</text>
</comment>
<dbReference type="Pfam" id="PF02465">
    <property type="entry name" value="FliD_N"/>
    <property type="match status" value="1"/>
</dbReference>
<dbReference type="PANTHER" id="PTHR30288">
    <property type="entry name" value="FLAGELLAR CAP/ASSEMBLY PROTEIN FLID"/>
    <property type="match status" value="1"/>
</dbReference>
<keyword evidence="3" id="KW-0175">Coiled coil</keyword>
<evidence type="ECO:0000256" key="1">
    <source>
        <dbReference type="ARBA" id="ARBA00009764"/>
    </source>
</evidence>
<dbReference type="RefSeq" id="WP_138233868.1">
    <property type="nucleotide sequence ID" value="NZ_CP185860.1"/>
</dbReference>
<keyword evidence="8" id="KW-0966">Cell projection</keyword>
<comment type="caution">
    <text evidence="8">The sequence shown here is derived from an EMBL/GenBank/DDBJ whole genome shotgun (WGS) entry which is preliminary data.</text>
</comment>
<dbReference type="InterPro" id="IPR040026">
    <property type="entry name" value="FliD"/>
</dbReference>
<proteinExistence type="inferred from homology"/>
<evidence type="ECO:0000256" key="2">
    <source>
        <dbReference type="ARBA" id="ARBA00011255"/>
    </source>
</evidence>
<dbReference type="InterPro" id="IPR010809">
    <property type="entry name" value="FliD_C"/>
</dbReference>
<keyword evidence="4 5" id="KW-0975">Bacterial flagellum</keyword>
<dbReference type="InterPro" id="IPR003481">
    <property type="entry name" value="FliD_N"/>
</dbReference>
<accession>A0ABY2UMY8</accession>